<dbReference type="InterPro" id="IPR052165">
    <property type="entry name" value="Membrane_assoc_protease"/>
</dbReference>
<protein>
    <submittedName>
        <fullName evidence="10">Membrane-bound serine protease, ClpP class</fullName>
    </submittedName>
</protein>
<dbReference type="Pfam" id="PF01957">
    <property type="entry name" value="NfeD"/>
    <property type="match status" value="1"/>
</dbReference>
<feature type="transmembrane region" description="Helical" evidence="5">
    <location>
        <begin position="266"/>
        <end position="283"/>
    </location>
</feature>
<dbReference type="Gene3D" id="3.90.226.10">
    <property type="entry name" value="2-enoyl-CoA Hydratase, Chain A, domain 1"/>
    <property type="match status" value="1"/>
</dbReference>
<evidence type="ECO:0000259" key="7">
    <source>
        <dbReference type="Pfam" id="PF01957"/>
    </source>
</evidence>
<dbReference type="GO" id="GO:0008233">
    <property type="term" value="F:peptidase activity"/>
    <property type="evidence" value="ECO:0007669"/>
    <property type="project" value="UniProtKB-KW"/>
</dbReference>
<dbReference type="Pfam" id="PF24961">
    <property type="entry name" value="NfeD_membrane"/>
    <property type="match status" value="1"/>
</dbReference>
<accession>A0A0S3QVG3</accession>
<evidence type="ECO:0000313" key="11">
    <source>
        <dbReference type="Proteomes" id="UP000063234"/>
    </source>
</evidence>
<evidence type="ECO:0000256" key="5">
    <source>
        <dbReference type="SAM" id="Phobius"/>
    </source>
</evidence>
<evidence type="ECO:0000256" key="1">
    <source>
        <dbReference type="ARBA" id="ARBA00004141"/>
    </source>
</evidence>
<evidence type="ECO:0000256" key="6">
    <source>
        <dbReference type="SAM" id="SignalP"/>
    </source>
</evidence>
<dbReference type="RefSeq" id="WP_197585799.1">
    <property type="nucleotide sequence ID" value="NZ_AP013035.1"/>
</dbReference>
<feature type="signal peptide" evidence="6">
    <location>
        <begin position="1"/>
        <end position="25"/>
    </location>
</feature>
<feature type="transmembrane region" description="Helical" evidence="5">
    <location>
        <begin position="321"/>
        <end position="342"/>
    </location>
</feature>
<feature type="domain" description="NfeD integral membrane" evidence="8">
    <location>
        <begin position="221"/>
        <end position="338"/>
    </location>
</feature>
<dbReference type="KEGG" id="ttk:TST_1530"/>
<dbReference type="PANTHER" id="PTHR33507:SF4">
    <property type="entry name" value="NODULATION COMPETITIVENESS PROTEIN NFED"/>
    <property type="match status" value="1"/>
</dbReference>
<evidence type="ECO:0000256" key="3">
    <source>
        <dbReference type="ARBA" id="ARBA00022989"/>
    </source>
</evidence>
<dbReference type="Gene3D" id="2.40.50.140">
    <property type="entry name" value="Nucleic acid-binding proteins"/>
    <property type="match status" value="1"/>
</dbReference>
<dbReference type="InterPro" id="IPR056739">
    <property type="entry name" value="NfeD_membrane"/>
</dbReference>
<keyword evidence="6" id="KW-0732">Signal</keyword>
<feature type="transmembrane region" description="Helical" evidence="5">
    <location>
        <begin position="242"/>
        <end position="260"/>
    </location>
</feature>
<feature type="transmembrane region" description="Helical" evidence="5">
    <location>
        <begin position="213"/>
        <end position="235"/>
    </location>
</feature>
<keyword evidence="10" id="KW-0378">Hydrolase</keyword>
<dbReference type="EMBL" id="AP013035">
    <property type="protein sequence ID" value="BAT72316.1"/>
    <property type="molecule type" value="Genomic_DNA"/>
</dbReference>
<keyword evidence="4 5" id="KW-0472">Membrane</keyword>
<reference evidence="11" key="1">
    <citation type="journal article" date="2018" name="Science">
        <title>A primordial and reversible TCA cycle in a facultatively chemolithoautotrophic thermophile.</title>
        <authorList>
            <person name="Nunoura T."/>
            <person name="Chikaraishi Y."/>
            <person name="Izaki R."/>
            <person name="Suwa T."/>
            <person name="Sato T."/>
            <person name="Harada T."/>
            <person name="Mori K."/>
            <person name="Kato Y."/>
            <person name="Miyazaki M."/>
            <person name="Shimamura S."/>
            <person name="Yanagawa K."/>
            <person name="Shuto A."/>
            <person name="Ohkouchi N."/>
            <person name="Fujita N."/>
            <person name="Takaki Y."/>
            <person name="Atomi H."/>
            <person name="Takai K."/>
        </authorList>
    </citation>
    <scope>NUCLEOTIDE SEQUENCE [LARGE SCALE GENOMIC DNA]</scope>
    <source>
        <strain evidence="11">DSM 17441 / JCM 13301 / NBRC 103674 / ABI70S6</strain>
    </source>
</reference>
<feature type="domain" description="NfeD1b N-terminal" evidence="9">
    <location>
        <begin position="27"/>
        <end position="188"/>
    </location>
</feature>
<evidence type="ECO:0000259" key="8">
    <source>
        <dbReference type="Pfam" id="PF24961"/>
    </source>
</evidence>
<dbReference type="PANTHER" id="PTHR33507">
    <property type="entry name" value="INNER MEMBRANE PROTEIN YBBJ"/>
    <property type="match status" value="1"/>
</dbReference>
<dbReference type="Pfam" id="PF25145">
    <property type="entry name" value="NfeD1b_N"/>
    <property type="match status" value="1"/>
</dbReference>
<feature type="transmembrane region" description="Helical" evidence="5">
    <location>
        <begin position="290"/>
        <end position="309"/>
    </location>
</feature>
<dbReference type="SUPFAM" id="SSF141322">
    <property type="entry name" value="NfeD domain-like"/>
    <property type="match status" value="1"/>
</dbReference>
<dbReference type="STRING" id="1298851.TST_1530"/>
<keyword evidence="2 5" id="KW-0812">Transmembrane</keyword>
<organism evidence="10 11">
    <name type="scientific">Thermosulfidibacter takaii (strain DSM 17441 / JCM 13301 / NBRC 103674 / ABI70S6)</name>
    <dbReference type="NCBI Taxonomy" id="1298851"/>
    <lineage>
        <taxon>Bacteria</taxon>
        <taxon>Pseudomonadati</taxon>
        <taxon>Thermosulfidibacterota</taxon>
        <taxon>Thermosulfidibacteria</taxon>
        <taxon>Thermosulfidibacterales</taxon>
        <taxon>Thermosulfidibacteraceae</taxon>
    </lineage>
</organism>
<dbReference type="InterPro" id="IPR056738">
    <property type="entry name" value="NfeD1b_N"/>
</dbReference>
<gene>
    <name evidence="10" type="primary">nfeD</name>
    <name evidence="10" type="ORF">TST_1530</name>
</gene>
<dbReference type="Proteomes" id="UP000063234">
    <property type="component" value="Chromosome"/>
</dbReference>
<name>A0A0S3QVG3_THET7</name>
<keyword evidence="10" id="KW-0645">Protease</keyword>
<feature type="domain" description="NfeD-like C-terminal" evidence="7">
    <location>
        <begin position="353"/>
        <end position="410"/>
    </location>
</feature>
<dbReference type="CDD" id="cd07020">
    <property type="entry name" value="Clp_protease_NfeD_1"/>
    <property type="match status" value="1"/>
</dbReference>
<proteinExistence type="predicted"/>
<dbReference type="InterPro" id="IPR002810">
    <property type="entry name" value="NfeD-like_C"/>
</dbReference>
<keyword evidence="11" id="KW-1185">Reference proteome</keyword>
<dbReference type="GO" id="GO:0016020">
    <property type="term" value="C:membrane"/>
    <property type="evidence" value="ECO:0007669"/>
    <property type="project" value="UniProtKB-SubCell"/>
</dbReference>
<evidence type="ECO:0000256" key="4">
    <source>
        <dbReference type="ARBA" id="ARBA00023136"/>
    </source>
</evidence>
<evidence type="ECO:0000259" key="9">
    <source>
        <dbReference type="Pfam" id="PF25145"/>
    </source>
</evidence>
<evidence type="ECO:0000313" key="10">
    <source>
        <dbReference type="EMBL" id="BAT72316.1"/>
    </source>
</evidence>
<evidence type="ECO:0000256" key="2">
    <source>
        <dbReference type="ARBA" id="ARBA00022692"/>
    </source>
</evidence>
<dbReference type="AlphaFoldDB" id="A0A0S3QVG3"/>
<feature type="chain" id="PRO_5006616425" evidence="6">
    <location>
        <begin position="26"/>
        <end position="412"/>
    </location>
</feature>
<dbReference type="GO" id="GO:0006508">
    <property type="term" value="P:proteolysis"/>
    <property type="evidence" value="ECO:0007669"/>
    <property type="project" value="UniProtKB-KW"/>
</dbReference>
<dbReference type="InterPro" id="IPR012340">
    <property type="entry name" value="NA-bd_OB-fold"/>
</dbReference>
<dbReference type="InterPro" id="IPR029045">
    <property type="entry name" value="ClpP/crotonase-like_dom_sf"/>
</dbReference>
<dbReference type="SUPFAM" id="SSF52096">
    <property type="entry name" value="ClpP/crotonase"/>
    <property type="match status" value="1"/>
</dbReference>
<dbReference type="PATRIC" id="fig|1298851.3.peg.1604"/>
<keyword evidence="3 5" id="KW-1133">Transmembrane helix</keyword>
<comment type="subcellular location">
    <subcellularLocation>
        <location evidence="1">Membrane</location>
        <topology evidence="1">Multi-pass membrane protein</topology>
    </subcellularLocation>
</comment>
<sequence>MGCLRLKKVLLAVLLFLSISVSSNSAVYVVKLTGVINPPLVDYVLRGLKVAESHKSPLLIEIDTPGGLLESTRVLVIKLLNAKVPVITYVTPTGARAASAGLFVLMAGEVAAMAPGTHAGAAHPVSFGQKLGKTMEEKVTNDAVAFLKNIATQRGRYKPFLDKMVRESKTLTAQEMLKKGLIDFIAKDRSELFKKAKLQGPVYKVEPNFKEKLLLVLSHPTIAYIMLVLGFYGLLFELSSPGLIFPGIVGFLFLVLGFYSLHILPINYAGVALILFAFLLFVLEVKIASHGLLATGGAVSFFLGSLLLFDKLPNVMKPSSSIILAVTVVTVLFFLVIVAAGIKALRKPPVSGAEGLIGEEGVAKEDIPEGSIGWVFVHGERWKAIALEDIKEGDTVEVVGVKGLTLKVRRLK</sequence>